<name>A0A3M9YJL9_9PEZI</name>
<evidence type="ECO:0000256" key="1">
    <source>
        <dbReference type="SAM" id="MobiDB-lite"/>
    </source>
</evidence>
<dbReference type="EMBL" id="RBVV01000004">
    <property type="protein sequence ID" value="RNJ60783.1"/>
    <property type="molecule type" value="Genomic_DNA"/>
</dbReference>
<feature type="compositionally biased region" description="Basic residues" evidence="1">
    <location>
        <begin position="481"/>
        <end position="493"/>
    </location>
</feature>
<feature type="compositionally biased region" description="Polar residues" evidence="1">
    <location>
        <begin position="553"/>
        <end position="564"/>
    </location>
</feature>
<organism evidence="2 3">
    <name type="scientific">Verticillium nonalfalfae</name>
    <dbReference type="NCBI Taxonomy" id="1051616"/>
    <lineage>
        <taxon>Eukaryota</taxon>
        <taxon>Fungi</taxon>
        <taxon>Dikarya</taxon>
        <taxon>Ascomycota</taxon>
        <taxon>Pezizomycotina</taxon>
        <taxon>Sordariomycetes</taxon>
        <taxon>Hypocreomycetidae</taxon>
        <taxon>Glomerellales</taxon>
        <taxon>Plectosphaerellaceae</taxon>
        <taxon>Verticillium</taxon>
    </lineage>
</organism>
<feature type="region of interest" description="Disordered" evidence="1">
    <location>
        <begin position="803"/>
        <end position="824"/>
    </location>
</feature>
<feature type="compositionally biased region" description="Basic residues" evidence="1">
    <location>
        <begin position="431"/>
        <end position="447"/>
    </location>
</feature>
<dbReference type="AlphaFoldDB" id="A0A3M9YJL9"/>
<evidence type="ECO:0000313" key="3">
    <source>
        <dbReference type="Proteomes" id="UP000267145"/>
    </source>
</evidence>
<proteinExistence type="predicted"/>
<gene>
    <name evidence="2" type="ORF">D7B24_005933</name>
</gene>
<feature type="region of interest" description="Disordered" evidence="1">
    <location>
        <begin position="1"/>
        <end position="34"/>
    </location>
</feature>
<evidence type="ECO:0000313" key="2">
    <source>
        <dbReference type="EMBL" id="RNJ60783.1"/>
    </source>
</evidence>
<sequence>MDPPLASSTTSQNASIDFHPKPPSHDGYHPLEDPQLHAANFGLGLSECPSETPHDFFSLSGAPLPELPPVVSPVVAVRLPLQAGNVNAKIHGHVNKNSSNRSTPLKTTSTVISKTRNKADFPLVCYLCDNEPKYSDVSHLLTHLLSRGHARAKGNIEVRSHIPGDVEAAQKFAAFQKWQDDNGIGALLSERFLDKNNKKKEKDRVEAAKRKRFLEQQRTSSKKRRNLFLPHIPTELMDDFNITPKSANQDFNGLNPTGSLDRNVTPGFLAAQDLTYLGPVYSDYDNSRVSDYVDRSDMVSEYASDNDDNVRRVPELKGQYWPGMHLFDSATEEGKKKRNQRKDDSVIQRMRIGSDAINPTEMVTDMMMNFERYRHIDEDPSDDEVSPLKGSASKKKAFIHKPSVVSEHILKRRSKALATMGGRLSTPTKSTPRKSTPRKSTPRKYTPRKQAAVKTPSKKSRKARGQATTKVVVDKEGTRERRPKRGSATRAKSRIAAQAEQAEHDIFDDRDSIDQEFEIDSPDETPIKTKFKKETARRTTRNDSLHSSYKHSAPSTVESTTVNSKNEHGVYQDDGANLHGNPTSGVAGRLSSDSRPGDAVAYTPHLDLGILQPQQPQQQPQGIVPPPCFAHGMHSHWTPTPAFNGFEPQVIPGHGMIQPRDFYQGIQHQSLPQSGHNQSSFYHSHPYQQSYAYPDPMFHDGMFQDRSGSVRSPQVVTWNTANTNTNENTNIYGGQPWSVISAAERGYASQQNTAWVDAGRCTAAGSAGVLSGGNLSASVSAMPTSGPESLATSPVTGVIKLDPAQESTDGQSYHFDDAMEAMGH</sequence>
<feature type="region of interest" description="Disordered" evidence="1">
    <location>
        <begin position="532"/>
        <end position="600"/>
    </location>
</feature>
<dbReference type="STRING" id="1051616.A0A3M9YJL9"/>
<feature type="compositionally biased region" description="Basic and acidic residues" evidence="1">
    <location>
        <begin position="18"/>
        <end position="34"/>
    </location>
</feature>
<accession>A0A3M9YJL9</accession>
<dbReference type="Proteomes" id="UP000267145">
    <property type="component" value="Unassembled WGS sequence"/>
</dbReference>
<dbReference type="GeneID" id="39609622"/>
<feature type="compositionally biased region" description="Basic and acidic residues" evidence="1">
    <location>
        <begin position="501"/>
        <end position="511"/>
    </location>
</feature>
<dbReference type="RefSeq" id="XP_028498941.1">
    <property type="nucleotide sequence ID" value="XM_028640077.1"/>
</dbReference>
<feature type="compositionally biased region" description="Basic and acidic residues" evidence="1">
    <location>
        <begin position="532"/>
        <end position="544"/>
    </location>
</feature>
<reference evidence="2 3" key="1">
    <citation type="submission" date="2018-10" db="EMBL/GenBank/DDBJ databases">
        <title>Genome sequence of Verticillium nonalfalfae VnAa140.</title>
        <authorList>
            <person name="Stajich J.E."/>
            <person name="Kasson M.T."/>
        </authorList>
    </citation>
    <scope>NUCLEOTIDE SEQUENCE [LARGE SCALE GENOMIC DNA]</scope>
    <source>
        <strain evidence="2 3">VnAa140</strain>
    </source>
</reference>
<comment type="caution">
    <text evidence="2">The sequence shown here is derived from an EMBL/GenBank/DDBJ whole genome shotgun (WGS) entry which is preliminary data.</text>
</comment>
<protein>
    <submittedName>
        <fullName evidence="2">Uncharacterized protein</fullName>
    </submittedName>
</protein>
<keyword evidence="3" id="KW-1185">Reference proteome</keyword>
<feature type="region of interest" description="Disordered" evidence="1">
    <location>
        <begin position="416"/>
        <end position="511"/>
    </location>
</feature>
<feature type="compositionally biased region" description="Polar residues" evidence="1">
    <location>
        <begin position="1"/>
        <end position="15"/>
    </location>
</feature>